<dbReference type="PANTHER" id="PTHR23026:SF123">
    <property type="entry name" value="NAD(P)H NITROREDUCTASE RV3131-RELATED"/>
    <property type="match status" value="1"/>
</dbReference>
<name>A0ABW1FYR1_9ACTN</name>
<evidence type="ECO:0000313" key="2">
    <source>
        <dbReference type="EMBL" id="MFC5905886.1"/>
    </source>
</evidence>
<dbReference type="Proteomes" id="UP001596174">
    <property type="component" value="Unassembled WGS sequence"/>
</dbReference>
<evidence type="ECO:0000313" key="3">
    <source>
        <dbReference type="Proteomes" id="UP001596174"/>
    </source>
</evidence>
<dbReference type="InterPro" id="IPR050627">
    <property type="entry name" value="Nitroreductase/BluB"/>
</dbReference>
<keyword evidence="3" id="KW-1185">Reference proteome</keyword>
<reference evidence="3" key="1">
    <citation type="journal article" date="2019" name="Int. J. Syst. Evol. Microbiol.">
        <title>The Global Catalogue of Microorganisms (GCM) 10K type strain sequencing project: providing services to taxonomists for standard genome sequencing and annotation.</title>
        <authorList>
            <consortium name="The Broad Institute Genomics Platform"/>
            <consortium name="The Broad Institute Genome Sequencing Center for Infectious Disease"/>
            <person name="Wu L."/>
            <person name="Ma J."/>
        </authorList>
    </citation>
    <scope>NUCLEOTIDE SEQUENCE [LARGE SCALE GENOMIC DNA]</scope>
    <source>
        <strain evidence="3">JCM 4816</strain>
    </source>
</reference>
<protein>
    <submittedName>
        <fullName evidence="2">Acg family FMN-binding oxidoreductase</fullName>
    </submittedName>
</protein>
<dbReference type="SUPFAM" id="SSF55469">
    <property type="entry name" value="FMN-dependent nitroreductase-like"/>
    <property type="match status" value="2"/>
</dbReference>
<dbReference type="PANTHER" id="PTHR23026">
    <property type="entry name" value="NADPH NITROREDUCTASE"/>
    <property type="match status" value="1"/>
</dbReference>
<proteinExistence type="predicted"/>
<feature type="domain" description="Nitroreductase" evidence="1">
    <location>
        <begin position="120"/>
        <end position="304"/>
    </location>
</feature>
<organism evidence="2 3">
    <name type="scientific">Streptacidiphilus monticola</name>
    <dbReference type="NCBI Taxonomy" id="2161674"/>
    <lineage>
        <taxon>Bacteria</taxon>
        <taxon>Bacillati</taxon>
        <taxon>Actinomycetota</taxon>
        <taxon>Actinomycetes</taxon>
        <taxon>Kitasatosporales</taxon>
        <taxon>Streptomycetaceae</taxon>
        <taxon>Streptacidiphilus</taxon>
    </lineage>
</organism>
<sequence length="327" mass="36876">MPAPLDDRSVQEIVKDASFAPSMHNAQPWRFAYDRAARVFELWPDLERAMAHADRHNRALHIGCGAALFNLRVAAAHRGWCPDTVILPQPEDQRLLARVRLYEELTAPQDLAELHPVLYRRHTSRDPFEDRRIPQALRDELCRAAAEEGAQMTFPSPWHVQSIIGLVQDAEAHDILEHDPDLTRWTYPDAHGPAEGIPEYAFGPRKHIGRAPVRDFAGRRLISGRPAADFEPHPQLALLTTRQDRVQDWIRAGQALERVLLLATLRGLATSLTSHALEAPELRWLVRDPQAPPGHVQMVLRLGYGPSGRPTPRRPVGEILIISGRPH</sequence>
<dbReference type="NCBIfam" id="NF047509">
    <property type="entry name" value="Rv3131_FMN_oxido"/>
    <property type="match status" value="1"/>
</dbReference>
<dbReference type="Pfam" id="PF00881">
    <property type="entry name" value="Nitroreductase"/>
    <property type="match status" value="1"/>
</dbReference>
<dbReference type="RefSeq" id="WP_380578753.1">
    <property type="nucleotide sequence ID" value="NZ_JBHSQJ010000005.1"/>
</dbReference>
<dbReference type="EMBL" id="JBHSQJ010000005">
    <property type="protein sequence ID" value="MFC5905886.1"/>
    <property type="molecule type" value="Genomic_DNA"/>
</dbReference>
<comment type="caution">
    <text evidence="2">The sequence shown here is derived from an EMBL/GenBank/DDBJ whole genome shotgun (WGS) entry which is preliminary data.</text>
</comment>
<dbReference type="InterPro" id="IPR029479">
    <property type="entry name" value="Nitroreductase"/>
</dbReference>
<accession>A0ABW1FYR1</accession>
<evidence type="ECO:0000259" key="1">
    <source>
        <dbReference type="Pfam" id="PF00881"/>
    </source>
</evidence>
<gene>
    <name evidence="2" type="ORF">ACFP3V_01455</name>
</gene>
<dbReference type="InterPro" id="IPR000415">
    <property type="entry name" value="Nitroreductase-like"/>
</dbReference>
<dbReference type="Gene3D" id="3.40.109.10">
    <property type="entry name" value="NADH Oxidase"/>
    <property type="match status" value="2"/>
</dbReference>